<evidence type="ECO:0000256" key="2">
    <source>
        <dbReference type="ARBA" id="ARBA00022676"/>
    </source>
</evidence>
<evidence type="ECO:0000313" key="8">
    <source>
        <dbReference type="Proteomes" id="UP000189670"/>
    </source>
</evidence>
<evidence type="ECO:0000256" key="4">
    <source>
        <dbReference type="ARBA" id="ARBA00022737"/>
    </source>
</evidence>
<dbReference type="AlphaFoldDB" id="A0A1V1PCS6"/>
<evidence type="ECO:0000313" key="7">
    <source>
        <dbReference type="EMBL" id="ETR72651.1"/>
    </source>
</evidence>
<dbReference type="Gene3D" id="3.40.50.2000">
    <property type="entry name" value="Glycogen Phosphorylase B"/>
    <property type="match status" value="1"/>
</dbReference>
<organism evidence="7 8">
    <name type="scientific">Candidatus Magnetoglobus multicellularis str. Araruama</name>
    <dbReference type="NCBI Taxonomy" id="890399"/>
    <lineage>
        <taxon>Bacteria</taxon>
        <taxon>Pseudomonadati</taxon>
        <taxon>Thermodesulfobacteriota</taxon>
        <taxon>Desulfobacteria</taxon>
        <taxon>Desulfobacterales</taxon>
        <taxon>Desulfobacteraceae</taxon>
        <taxon>Candidatus Magnetoglobus</taxon>
    </lineage>
</organism>
<dbReference type="SUPFAM" id="SSF48452">
    <property type="entry name" value="TPR-like"/>
    <property type="match status" value="1"/>
</dbReference>
<accession>A0A1V1PCS6</accession>
<comment type="pathway">
    <text evidence="1">Protein modification; protein glycosylation.</text>
</comment>
<feature type="domain" description="O-GlcNAc transferase C-terminal" evidence="6">
    <location>
        <begin position="121"/>
        <end position="283"/>
    </location>
</feature>
<dbReference type="PANTHER" id="PTHR44835:SF1">
    <property type="entry name" value="PROTEIN O-GLCNAC TRANSFERASE"/>
    <property type="match status" value="1"/>
</dbReference>
<sequence length="493" mass="56361">MQGKHKAAKKYIKKSIQLSENKINLNALGIVYLRQDQALAASKCFKKALSYDNKAPEIYNNLAQSQLFIGNSFDALNNFHRALSINCNTNFMSNYLLCLNYISILSPKQIYHAHIQYNKCLCKKSKFDHLERSNERTIRIGYVSSHFCYNPIYYFLLPVLKCHDKKLFTVCCYSDVRQEDEITEKIKQYVSEWNKTVHMSDDELANKIYQDRIDILVDLSGHVSNNRLPVFARQPARFQFTWLGYPNTTGLSNMHYRFTDAIADPPINDACHSEELIRLSPCFLCYSPDSKSPPVSSLPADKNKIVTLGSFNNLAKVNETVISLWSDILKSLPETRLLIKACPLRDTKTQEYLINKFKAHGVRNEITCLGFVDTIEKHLAMYEHVDLALDPFPYNGTTTTCEALWMGVPVLTRCGQSHASRVGASILSCIGLTDFICYSSQEYVSKAVYLCQHVDVLRDIRQKIRSLCLQSALMDEYSFTQSMESVYKSLFSS</sequence>
<dbReference type="GO" id="GO:0016757">
    <property type="term" value="F:glycosyltransferase activity"/>
    <property type="evidence" value="ECO:0007669"/>
    <property type="project" value="UniProtKB-KW"/>
</dbReference>
<evidence type="ECO:0000256" key="3">
    <source>
        <dbReference type="ARBA" id="ARBA00022679"/>
    </source>
</evidence>
<keyword evidence="3" id="KW-0808">Transferase</keyword>
<evidence type="ECO:0000256" key="5">
    <source>
        <dbReference type="ARBA" id="ARBA00022803"/>
    </source>
</evidence>
<dbReference type="PANTHER" id="PTHR44835">
    <property type="entry name" value="UDP-N-ACETYLGLUCOSAMINE--PEPTIDE N-ACETYLGLUCOSAMINYLTRANSFERASE SPINDLY-RELATED"/>
    <property type="match status" value="1"/>
</dbReference>
<dbReference type="InterPro" id="IPR051939">
    <property type="entry name" value="Glycosyltr_41/O-GlcNAc_trsf"/>
</dbReference>
<dbReference type="EMBL" id="ATBP01000126">
    <property type="protein sequence ID" value="ETR72651.1"/>
    <property type="molecule type" value="Genomic_DNA"/>
</dbReference>
<dbReference type="Pfam" id="PF13844">
    <property type="entry name" value="Glyco_transf_41"/>
    <property type="match status" value="2"/>
</dbReference>
<dbReference type="SUPFAM" id="SSF53756">
    <property type="entry name" value="UDP-Glycosyltransferase/glycogen phosphorylase"/>
    <property type="match status" value="1"/>
</dbReference>
<feature type="domain" description="O-GlcNAc transferase C-terminal" evidence="6">
    <location>
        <begin position="305"/>
        <end position="483"/>
    </location>
</feature>
<name>A0A1V1PCS6_9BACT</name>
<dbReference type="InterPro" id="IPR011990">
    <property type="entry name" value="TPR-like_helical_dom_sf"/>
</dbReference>
<keyword evidence="5" id="KW-0802">TPR repeat</keyword>
<dbReference type="Gene3D" id="3.40.50.11380">
    <property type="match status" value="1"/>
</dbReference>
<dbReference type="Gene3D" id="1.25.40.10">
    <property type="entry name" value="Tetratricopeptide repeat domain"/>
    <property type="match status" value="1"/>
</dbReference>
<keyword evidence="2" id="KW-0328">Glycosyltransferase</keyword>
<reference evidence="8" key="1">
    <citation type="submission" date="2012-11" db="EMBL/GenBank/DDBJ databases">
        <authorList>
            <person name="Lucero-Rivera Y.E."/>
            <person name="Tovar-Ramirez D."/>
        </authorList>
    </citation>
    <scope>NUCLEOTIDE SEQUENCE [LARGE SCALE GENOMIC DNA]</scope>
    <source>
        <strain evidence="8">Araruama</strain>
    </source>
</reference>
<keyword evidence="4" id="KW-0677">Repeat</keyword>
<dbReference type="InterPro" id="IPR029489">
    <property type="entry name" value="OGT/SEC/SPY_C"/>
</dbReference>
<protein>
    <submittedName>
        <fullName evidence="7">TPR domain/SEC-C motif domain protein</fullName>
    </submittedName>
</protein>
<evidence type="ECO:0000259" key="6">
    <source>
        <dbReference type="Pfam" id="PF13844"/>
    </source>
</evidence>
<dbReference type="Proteomes" id="UP000189670">
    <property type="component" value="Unassembled WGS sequence"/>
</dbReference>
<gene>
    <name evidence="7" type="ORF">OMM_07398</name>
</gene>
<proteinExistence type="predicted"/>
<comment type="caution">
    <text evidence="7">The sequence shown here is derived from an EMBL/GenBank/DDBJ whole genome shotgun (WGS) entry which is preliminary data.</text>
</comment>
<evidence type="ECO:0000256" key="1">
    <source>
        <dbReference type="ARBA" id="ARBA00004922"/>
    </source>
</evidence>